<dbReference type="STRING" id="545695.TREAZ_0311"/>
<feature type="domain" description="UmuC" evidence="2">
    <location>
        <begin position="8"/>
        <end position="189"/>
    </location>
</feature>
<dbReference type="Gene3D" id="3.40.1170.60">
    <property type="match status" value="1"/>
</dbReference>
<reference evidence="4" key="1">
    <citation type="submission" date="2009-12" db="EMBL/GenBank/DDBJ databases">
        <title>Complete sequence of Treponema azotonutricium strain ZAS-9.</title>
        <authorList>
            <person name="Tetu S.G."/>
            <person name="Matson E."/>
            <person name="Ren Q."/>
            <person name="Seshadri R."/>
            <person name="Elbourne L."/>
            <person name="Hassan K.A."/>
            <person name="Durkin A."/>
            <person name="Radune D."/>
            <person name="Mohamoud Y."/>
            <person name="Shay R."/>
            <person name="Jin S."/>
            <person name="Zhang X."/>
            <person name="Lucey K."/>
            <person name="Ballor N.R."/>
            <person name="Ottesen E."/>
            <person name="Rosenthal R."/>
            <person name="Allen A."/>
            <person name="Leadbetter J.R."/>
            <person name="Paulsen I.T."/>
        </authorList>
    </citation>
    <scope>NUCLEOTIDE SEQUENCE [LARGE SCALE GENOMIC DNA]</scope>
    <source>
        <strain evidence="4">ATCC BAA-888 / DSM 13862 / ZAS-9</strain>
    </source>
</reference>
<dbReference type="OrthoDB" id="9808813at2"/>
<proteinExistence type="inferred from homology"/>
<reference evidence="3 4" key="2">
    <citation type="journal article" date="2011" name="ISME J.">
        <title>RNA-seq reveals cooperative metabolic interactions between two termite-gut spirochete species in co-culture.</title>
        <authorList>
            <person name="Rosenthal A.Z."/>
            <person name="Matson E.G."/>
            <person name="Eldar A."/>
            <person name="Leadbetter J.R."/>
        </authorList>
    </citation>
    <scope>NUCLEOTIDE SEQUENCE [LARGE SCALE GENOMIC DNA]</scope>
    <source>
        <strain evidence="4">ATCC BAA-888 / DSM 13862 / ZAS-9</strain>
    </source>
</reference>
<dbReference type="GO" id="GO:0003684">
    <property type="term" value="F:damaged DNA binding"/>
    <property type="evidence" value="ECO:0007669"/>
    <property type="project" value="InterPro"/>
</dbReference>
<protein>
    <submittedName>
        <fullName evidence="3">Putative DNA-directed DNA polymerase</fullName>
    </submittedName>
</protein>
<dbReference type="GO" id="GO:0006281">
    <property type="term" value="P:DNA repair"/>
    <property type="evidence" value="ECO:0007669"/>
    <property type="project" value="InterPro"/>
</dbReference>
<dbReference type="PANTHER" id="PTHR11076:SF33">
    <property type="entry name" value="DNA POLYMERASE KAPPA"/>
    <property type="match status" value="1"/>
</dbReference>
<dbReference type="AlphaFoldDB" id="F5YDL1"/>
<dbReference type="Pfam" id="PF11799">
    <property type="entry name" value="IMS_C"/>
    <property type="match status" value="1"/>
</dbReference>
<organism evidence="3 4">
    <name type="scientific">Leadbettera azotonutricia (strain ATCC BAA-888 / DSM 13862 / ZAS-9)</name>
    <name type="common">Treponema azotonutricium</name>
    <dbReference type="NCBI Taxonomy" id="545695"/>
    <lineage>
        <taxon>Bacteria</taxon>
        <taxon>Pseudomonadati</taxon>
        <taxon>Spirochaetota</taxon>
        <taxon>Spirochaetia</taxon>
        <taxon>Spirochaetales</taxon>
        <taxon>Breznakiellaceae</taxon>
        <taxon>Leadbettera</taxon>
    </lineage>
</organism>
<keyword evidence="3" id="KW-0808">Transferase</keyword>
<keyword evidence="3" id="KW-0239">DNA-directed DNA polymerase</keyword>
<dbReference type="HOGENOM" id="CLU_012348_1_3_12"/>
<dbReference type="InParanoid" id="F5YDL1"/>
<sequence length="405" mass="44357">MGNRPRTICHLNCIGFRAMVASAKDKALLGRPFVISGSTCGRALVLDLSHEALQEGITRGMSLSNAEKCVKNLLVLPPDPSAYTVMNRELEKIAAVYAPLYENDGLGNLYLDLTGTDTLFGAPFACSGRILKKIHEQTGMRPTVSVANNKLVTKIASRVIRPTGRIEIQNGMEASFLAHQSLKLLPGMGVSLMQTAAVTGYREIGELAALTDGEALSLFGKYGLKLRDMALGIDTSPVESGELGEKKIERVLEFAEDVTEAEIIKAGIVHLSEITGIEMRGKKLGTARIRFKATYSDGAWVQDIEKGGYWITDKNIAQAAEKIYRAIVVRRLRIKSIGVSLEDLRPLGWCPDLFEVEQEEKQRKLQEAKDKIRNRYGIGSLTTGMVMVVQKKYSTIPLLPGAVYG</sequence>
<dbReference type="PANTHER" id="PTHR11076">
    <property type="entry name" value="DNA REPAIR POLYMERASE UMUC / TRANSFERASE FAMILY MEMBER"/>
    <property type="match status" value="1"/>
</dbReference>
<dbReference type="GO" id="GO:0003887">
    <property type="term" value="F:DNA-directed DNA polymerase activity"/>
    <property type="evidence" value="ECO:0007669"/>
    <property type="project" value="UniProtKB-KW"/>
</dbReference>
<dbReference type="InterPro" id="IPR001126">
    <property type="entry name" value="UmuC"/>
</dbReference>
<dbReference type="InterPro" id="IPR050116">
    <property type="entry name" value="DNA_polymerase-Y"/>
</dbReference>
<evidence type="ECO:0000256" key="1">
    <source>
        <dbReference type="ARBA" id="ARBA00010945"/>
    </source>
</evidence>
<dbReference type="Proteomes" id="UP000009222">
    <property type="component" value="Chromosome"/>
</dbReference>
<dbReference type="InterPro" id="IPR043128">
    <property type="entry name" value="Rev_trsase/Diguanyl_cyclase"/>
</dbReference>
<evidence type="ECO:0000259" key="2">
    <source>
        <dbReference type="PROSITE" id="PS50173"/>
    </source>
</evidence>
<gene>
    <name evidence="3" type="ordered locus">TREAZ_0311</name>
</gene>
<dbReference type="GO" id="GO:0005829">
    <property type="term" value="C:cytosol"/>
    <property type="evidence" value="ECO:0007669"/>
    <property type="project" value="TreeGrafter"/>
</dbReference>
<keyword evidence="4" id="KW-1185">Reference proteome</keyword>
<dbReference type="KEGG" id="taz:TREAZ_0311"/>
<dbReference type="Pfam" id="PF00817">
    <property type="entry name" value="IMS"/>
    <property type="match status" value="1"/>
</dbReference>
<dbReference type="Gene3D" id="3.30.70.270">
    <property type="match status" value="1"/>
</dbReference>
<dbReference type="GO" id="GO:0042276">
    <property type="term" value="P:error-prone translesion synthesis"/>
    <property type="evidence" value="ECO:0007669"/>
    <property type="project" value="TreeGrafter"/>
</dbReference>
<accession>F5YDL1</accession>
<dbReference type="RefSeq" id="WP_015711621.1">
    <property type="nucleotide sequence ID" value="NC_015577.1"/>
</dbReference>
<evidence type="ECO:0000313" key="3">
    <source>
        <dbReference type="EMBL" id="AEF82586.1"/>
    </source>
</evidence>
<dbReference type="PROSITE" id="PS50173">
    <property type="entry name" value="UMUC"/>
    <property type="match status" value="1"/>
</dbReference>
<dbReference type="InterPro" id="IPR043502">
    <property type="entry name" value="DNA/RNA_pol_sf"/>
</dbReference>
<dbReference type="InterPro" id="IPR017961">
    <property type="entry name" value="DNA_pol_Y-fam_little_finger"/>
</dbReference>
<keyword evidence="3" id="KW-0548">Nucleotidyltransferase</keyword>
<dbReference type="eggNOG" id="COG0389">
    <property type="taxonomic scope" value="Bacteria"/>
</dbReference>
<name>F5YDL1_LEAAZ</name>
<comment type="similarity">
    <text evidence="1">Belongs to the DNA polymerase type-Y family.</text>
</comment>
<dbReference type="EMBL" id="CP001841">
    <property type="protein sequence ID" value="AEF82586.1"/>
    <property type="molecule type" value="Genomic_DNA"/>
</dbReference>
<dbReference type="SUPFAM" id="SSF56672">
    <property type="entry name" value="DNA/RNA polymerases"/>
    <property type="match status" value="1"/>
</dbReference>
<dbReference type="GO" id="GO:0009432">
    <property type="term" value="P:SOS response"/>
    <property type="evidence" value="ECO:0007669"/>
    <property type="project" value="TreeGrafter"/>
</dbReference>
<evidence type="ECO:0000313" key="4">
    <source>
        <dbReference type="Proteomes" id="UP000009222"/>
    </source>
</evidence>